<dbReference type="RefSeq" id="WP_250140450.1">
    <property type="nucleotide sequence ID" value="NZ_JALIQP010000002.1"/>
</dbReference>
<dbReference type="Pfam" id="PF02518">
    <property type="entry name" value="HATPase_c"/>
    <property type="match status" value="1"/>
</dbReference>
<dbReference type="PROSITE" id="PS50113">
    <property type="entry name" value="PAC"/>
    <property type="match status" value="1"/>
</dbReference>
<dbReference type="SUPFAM" id="SSF55874">
    <property type="entry name" value="ATPase domain of HSP90 chaperone/DNA topoisomerase II/histidine kinase"/>
    <property type="match status" value="1"/>
</dbReference>
<dbReference type="InterPro" id="IPR004358">
    <property type="entry name" value="Sig_transdc_His_kin-like_C"/>
</dbReference>
<reference evidence="7 8" key="1">
    <citation type="journal article" date="2019" name="Int. J. Syst. Evol. Microbiol.">
        <title>The Global Catalogue of Microorganisms (GCM) 10K type strain sequencing project: providing services to taxonomists for standard genome sequencing and annotation.</title>
        <authorList>
            <consortium name="The Broad Institute Genomics Platform"/>
            <consortium name="The Broad Institute Genome Sequencing Center for Infectious Disease"/>
            <person name="Wu L."/>
            <person name="Ma J."/>
        </authorList>
    </citation>
    <scope>NUCLEOTIDE SEQUENCE [LARGE SCALE GENOMIC DNA]</scope>
    <source>
        <strain evidence="7 8">WLHS5</strain>
    </source>
</reference>
<feature type="domain" description="PAC" evidence="6">
    <location>
        <begin position="387"/>
        <end position="439"/>
    </location>
</feature>
<accession>A0ABD5PQP8</accession>
<evidence type="ECO:0000259" key="4">
    <source>
        <dbReference type="PROSITE" id="PS50109"/>
    </source>
</evidence>
<dbReference type="InterPro" id="IPR003018">
    <property type="entry name" value="GAF"/>
</dbReference>
<dbReference type="SUPFAM" id="SSF55781">
    <property type="entry name" value="GAF domain-like"/>
    <property type="match status" value="1"/>
</dbReference>
<dbReference type="InterPro" id="IPR000700">
    <property type="entry name" value="PAS-assoc_C"/>
</dbReference>
<dbReference type="InterPro" id="IPR029016">
    <property type="entry name" value="GAF-like_dom_sf"/>
</dbReference>
<evidence type="ECO:0000256" key="3">
    <source>
        <dbReference type="ARBA" id="ARBA00022991"/>
    </source>
</evidence>
<comment type="caution">
    <text evidence="7">The sequence shown here is derived from an EMBL/GenBank/DDBJ whole genome shotgun (WGS) entry which is preliminary data.</text>
</comment>
<dbReference type="Gene3D" id="3.30.450.40">
    <property type="match status" value="1"/>
</dbReference>
<evidence type="ECO:0000259" key="6">
    <source>
        <dbReference type="PROSITE" id="PS50113"/>
    </source>
</evidence>
<dbReference type="SMART" id="SM00091">
    <property type="entry name" value="PAS"/>
    <property type="match status" value="2"/>
</dbReference>
<dbReference type="EMBL" id="JBHSFA010000007">
    <property type="protein sequence ID" value="MFC4542862.1"/>
    <property type="molecule type" value="Genomic_DNA"/>
</dbReference>
<keyword evidence="3" id="KW-0157">Chromophore</keyword>
<dbReference type="CDD" id="cd00130">
    <property type="entry name" value="PAS"/>
    <property type="match status" value="1"/>
</dbReference>
<evidence type="ECO:0000256" key="1">
    <source>
        <dbReference type="ARBA" id="ARBA00022630"/>
    </source>
</evidence>
<evidence type="ECO:0000313" key="8">
    <source>
        <dbReference type="Proteomes" id="UP001595898"/>
    </source>
</evidence>
<gene>
    <name evidence="7" type="ORF">ACFO5R_13110</name>
</gene>
<feature type="domain" description="PAS" evidence="5">
    <location>
        <begin position="311"/>
        <end position="360"/>
    </location>
</feature>
<dbReference type="PROSITE" id="PS50109">
    <property type="entry name" value="HIS_KIN"/>
    <property type="match status" value="1"/>
</dbReference>
<feature type="domain" description="Histidine kinase" evidence="4">
    <location>
        <begin position="443"/>
        <end position="648"/>
    </location>
</feature>
<protein>
    <submittedName>
        <fullName evidence="7">PAS domain-containing protein</fullName>
    </submittedName>
</protein>
<dbReference type="PANTHER" id="PTHR47429">
    <property type="entry name" value="PROTEIN TWIN LOV 1"/>
    <property type="match status" value="1"/>
</dbReference>
<dbReference type="NCBIfam" id="TIGR00229">
    <property type="entry name" value="sensory_box"/>
    <property type="match status" value="1"/>
</dbReference>
<dbReference type="Gene3D" id="3.30.450.20">
    <property type="entry name" value="PAS domain"/>
    <property type="match status" value="2"/>
</dbReference>
<organism evidence="7 8">
    <name type="scientific">Halosolutus amylolyticus</name>
    <dbReference type="NCBI Taxonomy" id="2932267"/>
    <lineage>
        <taxon>Archaea</taxon>
        <taxon>Methanobacteriati</taxon>
        <taxon>Methanobacteriota</taxon>
        <taxon>Stenosarchaea group</taxon>
        <taxon>Halobacteria</taxon>
        <taxon>Halobacteriales</taxon>
        <taxon>Natrialbaceae</taxon>
        <taxon>Halosolutus</taxon>
    </lineage>
</organism>
<dbReference type="Proteomes" id="UP001595898">
    <property type="component" value="Unassembled WGS sequence"/>
</dbReference>
<dbReference type="Gene3D" id="3.30.565.10">
    <property type="entry name" value="Histidine kinase-like ATPase, C-terminal domain"/>
    <property type="match status" value="1"/>
</dbReference>
<evidence type="ECO:0000313" key="7">
    <source>
        <dbReference type="EMBL" id="MFC4542862.1"/>
    </source>
</evidence>
<keyword evidence="2" id="KW-0288">FMN</keyword>
<dbReference type="InterPro" id="IPR001610">
    <property type="entry name" value="PAC"/>
</dbReference>
<dbReference type="InterPro" id="IPR000014">
    <property type="entry name" value="PAS"/>
</dbReference>
<keyword evidence="8" id="KW-1185">Reference proteome</keyword>
<dbReference type="InterPro" id="IPR003594">
    <property type="entry name" value="HATPase_dom"/>
</dbReference>
<dbReference type="PANTHER" id="PTHR47429:SF2">
    <property type="entry name" value="PROTEIN TWIN LOV 1"/>
    <property type="match status" value="1"/>
</dbReference>
<dbReference type="InterPro" id="IPR035965">
    <property type="entry name" value="PAS-like_dom_sf"/>
</dbReference>
<dbReference type="SMART" id="SM00086">
    <property type="entry name" value="PAC"/>
    <property type="match status" value="1"/>
</dbReference>
<dbReference type="Pfam" id="PF01590">
    <property type="entry name" value="GAF"/>
    <property type="match status" value="1"/>
</dbReference>
<keyword evidence="1" id="KW-0285">Flavoprotein</keyword>
<dbReference type="SMART" id="SM00065">
    <property type="entry name" value="GAF"/>
    <property type="match status" value="1"/>
</dbReference>
<dbReference type="Pfam" id="PF13426">
    <property type="entry name" value="PAS_9"/>
    <property type="match status" value="1"/>
</dbReference>
<dbReference type="SMART" id="SM00387">
    <property type="entry name" value="HATPase_c"/>
    <property type="match status" value="1"/>
</dbReference>
<dbReference type="InterPro" id="IPR036890">
    <property type="entry name" value="HATPase_C_sf"/>
</dbReference>
<dbReference type="PROSITE" id="PS50112">
    <property type="entry name" value="PAS"/>
    <property type="match status" value="1"/>
</dbReference>
<dbReference type="SUPFAM" id="SSF55785">
    <property type="entry name" value="PYP-like sensor domain (PAS domain)"/>
    <property type="match status" value="2"/>
</dbReference>
<dbReference type="PRINTS" id="PR00344">
    <property type="entry name" value="BCTRLSENSOR"/>
</dbReference>
<dbReference type="Pfam" id="PF08448">
    <property type="entry name" value="PAS_4"/>
    <property type="match status" value="1"/>
</dbReference>
<dbReference type="InterPro" id="IPR005467">
    <property type="entry name" value="His_kinase_dom"/>
</dbReference>
<name>A0ABD5PQP8_9EURY</name>
<evidence type="ECO:0000256" key="2">
    <source>
        <dbReference type="ARBA" id="ARBA00022643"/>
    </source>
</evidence>
<dbReference type="InterPro" id="IPR013656">
    <property type="entry name" value="PAS_4"/>
</dbReference>
<dbReference type="AlphaFoldDB" id="A0ABD5PQP8"/>
<evidence type="ECO:0000259" key="5">
    <source>
        <dbReference type="PROSITE" id="PS50112"/>
    </source>
</evidence>
<sequence>MAGDDERGDRRRRHQEVILDLTTDADVVGGNFEAAARTITETATEIVSSTRVSIWLFDDDGDRLRCVDRYDRRTGEHDADGEIVAADHPAYFEALHTHRSIDVTDVRSDPRTRGLIADYLEPRNIVSLLDATLRVEGDVIGVVCHEHVGTTREWTDDDVQFASDVADVVHRALRNHRSVRQRQELEFRWSLLKAQQEAIPDGVLVVDGDGEILSYNARFEALWDLPEAVLETGTGDDVFEHVRQQVAAPGAFAEQVEHLVETPTATSHAEVALADGRTFELYSTPVRGDSRQYGRLWMSREITDRKARETELELKNRAMDEAPIGITLSDPDRSDNPLVYANDQFERLTGYARSAVLGRNCRFLQGEGTAAEPVAAMRAAVETEEPTTVELRNYRNDGSEFWNRVTIAPVSDDQGTVTHYVGFQQDVTDRKEATRQLRVLHRVLRHNLSNQLGVVRGTAEQLATETSGEVATAATTIVDEIDSLLAVTDKHREIVRLLSERPAPDPVDVDDVLRPALERVRTDHPRAALAVEHSIGDTVLAIPAIETAFGELLENAVVYSEANEPTVEVGVDRGPETVRVRIADSGPGLPEAEAEILAGDQTVEPLYHGLGMGLWLVYWIVTLSRGSITVVETGSAGTTIVVELPRVDAD</sequence>
<proteinExistence type="predicted"/>